<dbReference type="AlphaFoldDB" id="U5CLJ6"/>
<dbReference type="PATRIC" id="fig|1388761.3.peg.2750"/>
<accession>U5CLJ6</accession>
<gene>
    <name evidence="1" type="ORF">O163_13725</name>
</gene>
<name>U5CLJ6_CALSX</name>
<reference evidence="1 2" key="1">
    <citation type="journal article" date="2013" name="Genome Announc.">
        <title>Draft Genome Sequence of an Anaerobic and Extremophilic Bacterium, Caldanaerobacter yonseiensis, Isolated from a Geothermal Hot Stream.</title>
        <authorList>
            <person name="Lee S.J."/>
            <person name="Lee Y.J."/>
            <person name="Park G.S."/>
            <person name="Kim B.C."/>
            <person name="Lee S.J."/>
            <person name="Shin J.H."/>
            <person name="Lee D.W."/>
        </authorList>
    </citation>
    <scope>NUCLEOTIDE SEQUENCE [LARGE SCALE GENOMIC DNA]</scope>
    <source>
        <strain evidence="1 2">KB-1</strain>
    </source>
</reference>
<evidence type="ECO:0000313" key="2">
    <source>
        <dbReference type="Proteomes" id="UP000016856"/>
    </source>
</evidence>
<comment type="caution">
    <text evidence="1">The sequence shown here is derived from an EMBL/GenBank/DDBJ whole genome shotgun (WGS) entry which is preliminary data.</text>
</comment>
<sequence>MKKVFPNGQDHGSRKKGISGVNPEFFKALPLIPLSFCKDLILFPYSSPNRTTFFA</sequence>
<protein>
    <submittedName>
        <fullName evidence="1">Uncharacterized protein</fullName>
    </submittedName>
</protein>
<organism evidence="1 2">
    <name type="scientific">Caldanaerobacter subterraneus subsp. yonseiensis KB-1</name>
    <dbReference type="NCBI Taxonomy" id="1388761"/>
    <lineage>
        <taxon>Bacteria</taxon>
        <taxon>Bacillati</taxon>
        <taxon>Bacillota</taxon>
        <taxon>Clostridia</taxon>
        <taxon>Thermoanaerobacterales</taxon>
        <taxon>Thermoanaerobacteraceae</taxon>
        <taxon>Caldanaerobacter</taxon>
    </lineage>
</organism>
<dbReference type="EMBL" id="AXDC01000051">
    <property type="protein sequence ID" value="ERM90848.1"/>
    <property type="molecule type" value="Genomic_DNA"/>
</dbReference>
<proteinExistence type="predicted"/>
<dbReference type="Proteomes" id="UP000016856">
    <property type="component" value="Unassembled WGS sequence"/>
</dbReference>
<evidence type="ECO:0000313" key="1">
    <source>
        <dbReference type="EMBL" id="ERM90848.1"/>
    </source>
</evidence>